<reference evidence="1 2" key="1">
    <citation type="journal article" date="2018" name="Nat. Ecol. Evol.">
        <title>Pezizomycetes genomes reveal the molecular basis of ectomycorrhizal truffle lifestyle.</title>
        <authorList>
            <person name="Murat C."/>
            <person name="Payen T."/>
            <person name="Noel B."/>
            <person name="Kuo A."/>
            <person name="Morin E."/>
            <person name="Chen J."/>
            <person name="Kohler A."/>
            <person name="Krizsan K."/>
            <person name="Balestrini R."/>
            <person name="Da Silva C."/>
            <person name="Montanini B."/>
            <person name="Hainaut M."/>
            <person name="Levati E."/>
            <person name="Barry K.W."/>
            <person name="Belfiori B."/>
            <person name="Cichocki N."/>
            <person name="Clum A."/>
            <person name="Dockter R.B."/>
            <person name="Fauchery L."/>
            <person name="Guy J."/>
            <person name="Iotti M."/>
            <person name="Le Tacon F."/>
            <person name="Lindquist E.A."/>
            <person name="Lipzen A."/>
            <person name="Malagnac F."/>
            <person name="Mello A."/>
            <person name="Molinier V."/>
            <person name="Miyauchi S."/>
            <person name="Poulain J."/>
            <person name="Riccioni C."/>
            <person name="Rubini A."/>
            <person name="Sitrit Y."/>
            <person name="Splivallo R."/>
            <person name="Traeger S."/>
            <person name="Wang M."/>
            <person name="Zifcakova L."/>
            <person name="Wipf D."/>
            <person name="Zambonelli A."/>
            <person name="Paolocci F."/>
            <person name="Nowrousian M."/>
            <person name="Ottonello S."/>
            <person name="Baldrian P."/>
            <person name="Spatafora J.W."/>
            <person name="Henrissat B."/>
            <person name="Nagy L.G."/>
            <person name="Aury J.M."/>
            <person name="Wincker P."/>
            <person name="Grigoriev I.V."/>
            <person name="Bonfante P."/>
            <person name="Martin F.M."/>
        </authorList>
    </citation>
    <scope>NUCLEOTIDE SEQUENCE [LARGE SCALE GENOMIC DNA]</scope>
    <source>
        <strain evidence="1 2">120613-1</strain>
    </source>
</reference>
<keyword evidence="2" id="KW-1185">Reference proteome</keyword>
<dbReference type="EMBL" id="ML120565">
    <property type="protein sequence ID" value="RPA89615.1"/>
    <property type="molecule type" value="Genomic_DNA"/>
</dbReference>
<name>A0A3N4IUZ7_9PEZI</name>
<feature type="non-terminal residue" evidence="1">
    <location>
        <position position="1"/>
    </location>
</feature>
<sequence>MLVKIKNLLDKSLTLHPSPGFHSGSFASTHFESGRQISLLCGALFSQSGLVTVVGVLINDYYALEAQILSRYSSPAISIWTVPLPSRRV</sequence>
<gene>
    <name evidence="1" type="ORF">L873DRAFT_1822496</name>
</gene>
<evidence type="ECO:0000313" key="1">
    <source>
        <dbReference type="EMBL" id="RPA89615.1"/>
    </source>
</evidence>
<protein>
    <submittedName>
        <fullName evidence="1">Uncharacterized protein</fullName>
    </submittedName>
</protein>
<organism evidence="1 2">
    <name type="scientific">Choiromyces venosus 120613-1</name>
    <dbReference type="NCBI Taxonomy" id="1336337"/>
    <lineage>
        <taxon>Eukaryota</taxon>
        <taxon>Fungi</taxon>
        <taxon>Dikarya</taxon>
        <taxon>Ascomycota</taxon>
        <taxon>Pezizomycotina</taxon>
        <taxon>Pezizomycetes</taxon>
        <taxon>Pezizales</taxon>
        <taxon>Tuberaceae</taxon>
        <taxon>Choiromyces</taxon>
    </lineage>
</organism>
<dbReference type="AlphaFoldDB" id="A0A3N4IUZ7"/>
<evidence type="ECO:0000313" key="2">
    <source>
        <dbReference type="Proteomes" id="UP000276215"/>
    </source>
</evidence>
<accession>A0A3N4IUZ7</accession>
<dbReference type="Proteomes" id="UP000276215">
    <property type="component" value="Unassembled WGS sequence"/>
</dbReference>
<proteinExistence type="predicted"/>